<dbReference type="Pfam" id="PF03446">
    <property type="entry name" value="NAD_binding_2"/>
    <property type="match status" value="1"/>
</dbReference>
<sequence length="286" mass="31121">MRVGLIGLGVMGWRIAANLASDGLLAAVYNRSRHKAEEFSRKYSVLAADTPQDLAERTDVIITMLSDDEAVLSIVGALREKMKGKVLIDMSTISPTTSVGLAQQIMAAGGLMYDAPVIGTSIAVERRQIVILVGGPQERLDLVKEVLSHTSNSVIYVGPNGYGLYAKLVNNLLLGAYVAAMAEAFNFGLKAGLDPRFLVDLLTKYSSARSPTAELKAPKMAQGDYSVQFAMKHMRKDLEIVQQEARRIRAPLPLSALALQLYRFAEGMGLSERDFSAILELFKRSA</sequence>
<dbReference type="Gene3D" id="1.10.1040.10">
    <property type="entry name" value="N-(1-d-carboxylethyl)-l-norvaline Dehydrogenase, domain 2"/>
    <property type="match status" value="1"/>
</dbReference>
<evidence type="ECO:0000256" key="1">
    <source>
        <dbReference type="ARBA" id="ARBA00023002"/>
    </source>
</evidence>
<name>G4RNP3_THETK</name>
<dbReference type="AlphaFoldDB" id="G4RNP3"/>
<feature type="domain" description="3-hydroxyisobutyrate dehydrogenase-like NAD-binding" evidence="4">
    <location>
        <begin position="161"/>
        <end position="281"/>
    </location>
</feature>
<dbReference type="Pfam" id="PF14833">
    <property type="entry name" value="NAD_binding_11"/>
    <property type="match status" value="1"/>
</dbReference>
<dbReference type="Proteomes" id="UP000002654">
    <property type="component" value="Chromosome"/>
</dbReference>
<accession>G4RNP3</accession>
<organism evidence="5 6">
    <name type="scientific">Thermoproteus tenax (strain ATCC 35583 / DSM 2078 / JCM 9277 / NBRC 100435 / Kra 1)</name>
    <dbReference type="NCBI Taxonomy" id="768679"/>
    <lineage>
        <taxon>Archaea</taxon>
        <taxon>Thermoproteota</taxon>
        <taxon>Thermoprotei</taxon>
        <taxon>Thermoproteales</taxon>
        <taxon>Thermoproteaceae</taxon>
        <taxon>Thermoproteus</taxon>
    </lineage>
</organism>
<evidence type="ECO:0000256" key="2">
    <source>
        <dbReference type="ARBA" id="ARBA00023027"/>
    </source>
</evidence>
<dbReference type="InterPro" id="IPR036291">
    <property type="entry name" value="NAD(P)-bd_dom_sf"/>
</dbReference>
<proteinExistence type="predicted"/>
<dbReference type="InterPro" id="IPR015815">
    <property type="entry name" value="HIBADH-related"/>
</dbReference>
<dbReference type="STRING" id="768679.TTX_0522"/>
<gene>
    <name evidence="5" type="ordered locus">TTX_0522</name>
</gene>
<protein>
    <submittedName>
        <fullName evidence="5">3-hydroxyisobutyrate dehydrogenase</fullName>
        <ecNumber evidence="5">1.1.1.31</ecNumber>
    </submittedName>
</protein>
<dbReference type="EC" id="1.1.1.31" evidence="5"/>
<dbReference type="GeneID" id="11263522"/>
<dbReference type="PANTHER" id="PTHR22981">
    <property type="entry name" value="3-HYDROXYISOBUTYRATE DEHYDROGENASE-RELATED"/>
    <property type="match status" value="1"/>
</dbReference>
<dbReference type="InterPro" id="IPR029154">
    <property type="entry name" value="HIBADH-like_NADP-bd"/>
</dbReference>
<dbReference type="PIRSF" id="PIRSF000103">
    <property type="entry name" value="HIBADH"/>
    <property type="match status" value="1"/>
</dbReference>
<keyword evidence="2" id="KW-0520">NAD</keyword>
<keyword evidence="6" id="KW-1185">Reference proteome</keyword>
<dbReference type="Gene3D" id="3.40.50.720">
    <property type="entry name" value="NAD(P)-binding Rossmann-like Domain"/>
    <property type="match status" value="1"/>
</dbReference>
<dbReference type="InterPro" id="IPR008927">
    <property type="entry name" value="6-PGluconate_DH-like_C_sf"/>
</dbReference>
<dbReference type="GO" id="GO:0008442">
    <property type="term" value="F:3-hydroxyisobutyrate dehydrogenase activity"/>
    <property type="evidence" value="ECO:0007669"/>
    <property type="project" value="UniProtKB-EC"/>
</dbReference>
<dbReference type="PaxDb" id="768679-TTX_0522"/>
<feature type="domain" description="6-phosphogluconate dehydrogenase NADP-binding" evidence="3">
    <location>
        <begin position="2"/>
        <end position="158"/>
    </location>
</feature>
<dbReference type="InterPro" id="IPR006115">
    <property type="entry name" value="6PGDH_NADP-bd"/>
</dbReference>
<dbReference type="PATRIC" id="fig|768679.9.peg.537"/>
<dbReference type="KEGG" id="ttn:TTX_0522"/>
<evidence type="ECO:0000313" key="6">
    <source>
        <dbReference type="Proteomes" id="UP000002654"/>
    </source>
</evidence>
<dbReference type="InterPro" id="IPR013328">
    <property type="entry name" value="6PGD_dom2"/>
</dbReference>
<dbReference type="RefSeq" id="WP_014126444.1">
    <property type="nucleotide sequence ID" value="NC_016070.1"/>
</dbReference>
<evidence type="ECO:0000259" key="3">
    <source>
        <dbReference type="Pfam" id="PF03446"/>
    </source>
</evidence>
<dbReference type="GO" id="GO:0050661">
    <property type="term" value="F:NADP binding"/>
    <property type="evidence" value="ECO:0007669"/>
    <property type="project" value="InterPro"/>
</dbReference>
<dbReference type="HOGENOM" id="CLU_035117_0_6_2"/>
<dbReference type="GO" id="GO:0051287">
    <property type="term" value="F:NAD binding"/>
    <property type="evidence" value="ECO:0007669"/>
    <property type="project" value="InterPro"/>
</dbReference>
<dbReference type="eggNOG" id="arCOG00247">
    <property type="taxonomic scope" value="Archaea"/>
</dbReference>
<dbReference type="PANTHER" id="PTHR22981:SF80">
    <property type="entry name" value="BLR4309 PROTEIN"/>
    <property type="match status" value="1"/>
</dbReference>
<keyword evidence="1 5" id="KW-0560">Oxidoreductase</keyword>
<dbReference type="EMBL" id="FN869859">
    <property type="protein sequence ID" value="CCC81187.1"/>
    <property type="molecule type" value="Genomic_DNA"/>
</dbReference>
<evidence type="ECO:0000313" key="5">
    <source>
        <dbReference type="EMBL" id="CCC81187.1"/>
    </source>
</evidence>
<dbReference type="SUPFAM" id="SSF51735">
    <property type="entry name" value="NAD(P)-binding Rossmann-fold domains"/>
    <property type="match status" value="1"/>
</dbReference>
<dbReference type="SUPFAM" id="SSF48179">
    <property type="entry name" value="6-phosphogluconate dehydrogenase C-terminal domain-like"/>
    <property type="match status" value="1"/>
</dbReference>
<evidence type="ECO:0000259" key="4">
    <source>
        <dbReference type="Pfam" id="PF14833"/>
    </source>
</evidence>
<reference evidence="5 6" key="1">
    <citation type="journal article" date="2011" name="PLoS ONE">
        <title>The complete genome sequence of Thermoproteus tenax: a physiologically versatile member of the Crenarchaeota.</title>
        <authorList>
            <person name="Siebers B."/>
            <person name="Zaparty M."/>
            <person name="Raddatz G."/>
            <person name="Tjaden B."/>
            <person name="Albers S.V."/>
            <person name="Bell S.D."/>
            <person name="Blombach F."/>
            <person name="Kletzin A."/>
            <person name="Kyrpides N."/>
            <person name="Lanz C."/>
            <person name="Plagens A."/>
            <person name="Rampp M."/>
            <person name="Rosinus A."/>
            <person name="von Jan M."/>
            <person name="Makarova K.S."/>
            <person name="Klenk H.P."/>
            <person name="Schuster S.C."/>
            <person name="Hensel R."/>
        </authorList>
    </citation>
    <scope>NUCLEOTIDE SEQUENCE [LARGE SCALE GENOMIC DNA]</scope>
    <source>
        <strain evidence="6">ATCC 35583 / DSM 2078 / JCM 9277 / NBRC 100435 / Kra 1</strain>
    </source>
</reference>